<dbReference type="InterPro" id="IPR038266">
    <property type="entry name" value="NapC/NirT_cytc_sf"/>
</dbReference>
<protein>
    <submittedName>
        <fullName evidence="6">Cytochrome c3 family protein</fullName>
    </submittedName>
</protein>
<reference evidence="6 7" key="1">
    <citation type="submission" date="2019-06" db="EMBL/GenBank/DDBJ databases">
        <title>Genomic insights into carbon and energy metabolism of Deferribacter autotrophicus revealed new metabolic traits in the phylum Deferribacteres.</title>
        <authorList>
            <person name="Slobodkin A.I."/>
            <person name="Slobodkina G.B."/>
            <person name="Allioux M."/>
            <person name="Alain K."/>
            <person name="Jebbar M."/>
            <person name="Shadrin V."/>
            <person name="Kublanov I.V."/>
            <person name="Toshchakov S.V."/>
            <person name="Bonch-Osmolovskaya E.A."/>
        </authorList>
    </citation>
    <scope>NUCLEOTIDE SEQUENCE [LARGE SCALE GENOMIC DNA]</scope>
    <source>
        <strain evidence="6 7">SL50</strain>
    </source>
</reference>
<keyword evidence="5" id="KW-0408">Iron</keyword>
<dbReference type="Gene3D" id="1.10.3820.10">
    <property type="entry name" value="Di-heme elbow motif domain"/>
    <property type="match status" value="1"/>
</dbReference>
<evidence type="ECO:0000256" key="4">
    <source>
        <dbReference type="ARBA" id="ARBA00022982"/>
    </source>
</evidence>
<evidence type="ECO:0000313" key="7">
    <source>
        <dbReference type="Proteomes" id="UP000322876"/>
    </source>
</evidence>
<keyword evidence="1" id="KW-0813">Transport</keyword>
<name>A0A5A8F687_9BACT</name>
<evidence type="ECO:0000313" key="6">
    <source>
        <dbReference type="EMBL" id="KAA0258923.1"/>
    </source>
</evidence>
<dbReference type="EMBL" id="VFJB01000003">
    <property type="protein sequence ID" value="KAA0258923.1"/>
    <property type="molecule type" value="Genomic_DNA"/>
</dbReference>
<dbReference type="OrthoDB" id="9783112at2"/>
<keyword evidence="4" id="KW-0249">Electron transport</keyword>
<dbReference type="AlphaFoldDB" id="A0A5A8F687"/>
<evidence type="ECO:0000256" key="3">
    <source>
        <dbReference type="ARBA" id="ARBA00022723"/>
    </source>
</evidence>
<accession>A0A5A8F687</accession>
<evidence type="ECO:0000256" key="5">
    <source>
        <dbReference type="ARBA" id="ARBA00023004"/>
    </source>
</evidence>
<evidence type="ECO:0000256" key="1">
    <source>
        <dbReference type="ARBA" id="ARBA00022448"/>
    </source>
</evidence>
<keyword evidence="7" id="KW-1185">Reference proteome</keyword>
<proteinExistence type="predicted"/>
<dbReference type="InterPro" id="IPR036280">
    <property type="entry name" value="Multihaem_cyt_sf"/>
</dbReference>
<gene>
    <name evidence="6" type="ORF">FHQ18_02965</name>
</gene>
<dbReference type="Proteomes" id="UP000322876">
    <property type="component" value="Unassembled WGS sequence"/>
</dbReference>
<dbReference type="RefSeq" id="WP_149265683.1">
    <property type="nucleotide sequence ID" value="NZ_VFJB01000003.1"/>
</dbReference>
<dbReference type="GO" id="GO:0046872">
    <property type="term" value="F:metal ion binding"/>
    <property type="evidence" value="ECO:0007669"/>
    <property type="project" value="UniProtKB-KW"/>
</dbReference>
<evidence type="ECO:0000256" key="2">
    <source>
        <dbReference type="ARBA" id="ARBA00022617"/>
    </source>
</evidence>
<comment type="caution">
    <text evidence="6">The sequence shown here is derived from an EMBL/GenBank/DDBJ whole genome shotgun (WGS) entry which is preliminary data.</text>
</comment>
<keyword evidence="2" id="KW-0349">Heme</keyword>
<keyword evidence="3" id="KW-0479">Metal-binding</keyword>
<sequence>MDKKIWIFFSILMFVAIMVGNLYASGCSTYNCHVSSINGVQVKNGPHYFYRSDGVDESPCAPCHKPHNAGNKIPLWNDTNQYDDGAAYTKYVSPFGTLDNIQDNNINSPSEACMACHDGMSESTGFTGAYFEAYSMGVLTIDYAKSNHPIGIVYDYTKDTGLNSSVSNGWVNGVNGKFKLINGKVECLTCHDPHKGVVGASFTSYKHVEKLLRTTDEKTFCGECHTDK</sequence>
<organism evidence="6 7">
    <name type="scientific">Deferribacter autotrophicus</name>
    <dbReference type="NCBI Taxonomy" id="500465"/>
    <lineage>
        <taxon>Bacteria</taxon>
        <taxon>Pseudomonadati</taxon>
        <taxon>Deferribacterota</taxon>
        <taxon>Deferribacteres</taxon>
        <taxon>Deferribacterales</taxon>
        <taxon>Deferribacteraceae</taxon>
        <taxon>Deferribacter</taxon>
    </lineage>
</organism>
<dbReference type="SUPFAM" id="SSF48695">
    <property type="entry name" value="Multiheme cytochromes"/>
    <property type="match status" value="1"/>
</dbReference>